<dbReference type="GO" id="GO:0004523">
    <property type="term" value="F:RNA-DNA hybrid ribonuclease activity"/>
    <property type="evidence" value="ECO:0007669"/>
    <property type="project" value="InterPro"/>
</dbReference>
<dbReference type="GO" id="GO:0003676">
    <property type="term" value="F:nucleic acid binding"/>
    <property type="evidence" value="ECO:0007669"/>
    <property type="project" value="InterPro"/>
</dbReference>
<dbReference type="AlphaFoldDB" id="A0AAV9K927"/>
<keyword evidence="3" id="KW-1185">Reference proteome</keyword>
<dbReference type="Pfam" id="PF13456">
    <property type="entry name" value="RVT_3"/>
    <property type="match status" value="1"/>
</dbReference>
<dbReference type="InterPro" id="IPR002156">
    <property type="entry name" value="RNaseH_domain"/>
</dbReference>
<accession>A0AAV9K927</accession>
<evidence type="ECO:0000259" key="1">
    <source>
        <dbReference type="Pfam" id="PF13456"/>
    </source>
</evidence>
<comment type="caution">
    <text evidence="2">The sequence shown here is derived from an EMBL/GenBank/DDBJ whole genome shotgun (WGS) entry which is preliminary data.</text>
</comment>
<dbReference type="EMBL" id="JAWPEI010000011">
    <property type="protein sequence ID" value="KAK4709853.1"/>
    <property type="molecule type" value="Genomic_DNA"/>
</dbReference>
<sequence length="156" mass="17650">MEHTPLTNPIRAELQAMWMGLMLVVEQNLNPPEINTDSSEANMIQNNNLLYDDVIIECRYLMKKLGAKKLTYIFRDQNRVSDTLARKGEKELVISVQTILTIPPIIAQKEVDADTLGTSYSRTTNNETNISQGRDVTQTIGNDHHSVMGELTLYMP</sequence>
<feature type="domain" description="RNase H type-1" evidence="1">
    <location>
        <begin position="8"/>
        <end position="87"/>
    </location>
</feature>
<gene>
    <name evidence="2" type="ORF">R3W88_004366</name>
</gene>
<name>A0AAV9K927_9SOLN</name>
<reference evidence="2 3" key="1">
    <citation type="submission" date="2023-10" db="EMBL/GenBank/DDBJ databases">
        <title>Genome-Wide Identification Analysis in wild type Solanum Pinnatisectum Reveals Some Genes Defensing Phytophthora Infestans.</title>
        <authorList>
            <person name="Sun C."/>
        </authorList>
    </citation>
    <scope>NUCLEOTIDE SEQUENCE [LARGE SCALE GENOMIC DNA]</scope>
    <source>
        <strain evidence="2">LQN</strain>
        <tissue evidence="2">Leaf</tissue>
    </source>
</reference>
<dbReference type="InterPro" id="IPR036397">
    <property type="entry name" value="RNaseH_sf"/>
</dbReference>
<dbReference type="InterPro" id="IPR044730">
    <property type="entry name" value="RNase_H-like_dom_plant"/>
</dbReference>
<protein>
    <recommendedName>
        <fullName evidence="1">RNase H type-1 domain-containing protein</fullName>
    </recommendedName>
</protein>
<dbReference type="SUPFAM" id="SSF53098">
    <property type="entry name" value="Ribonuclease H-like"/>
    <property type="match status" value="1"/>
</dbReference>
<dbReference type="Gene3D" id="3.30.420.10">
    <property type="entry name" value="Ribonuclease H-like superfamily/Ribonuclease H"/>
    <property type="match status" value="1"/>
</dbReference>
<organism evidence="2 3">
    <name type="scientific">Solanum pinnatisectum</name>
    <name type="common">tansyleaf nightshade</name>
    <dbReference type="NCBI Taxonomy" id="50273"/>
    <lineage>
        <taxon>Eukaryota</taxon>
        <taxon>Viridiplantae</taxon>
        <taxon>Streptophyta</taxon>
        <taxon>Embryophyta</taxon>
        <taxon>Tracheophyta</taxon>
        <taxon>Spermatophyta</taxon>
        <taxon>Magnoliopsida</taxon>
        <taxon>eudicotyledons</taxon>
        <taxon>Gunneridae</taxon>
        <taxon>Pentapetalae</taxon>
        <taxon>asterids</taxon>
        <taxon>lamiids</taxon>
        <taxon>Solanales</taxon>
        <taxon>Solanaceae</taxon>
        <taxon>Solanoideae</taxon>
        <taxon>Solaneae</taxon>
        <taxon>Solanum</taxon>
    </lineage>
</organism>
<dbReference type="CDD" id="cd06222">
    <property type="entry name" value="RNase_H_like"/>
    <property type="match status" value="1"/>
</dbReference>
<evidence type="ECO:0000313" key="2">
    <source>
        <dbReference type="EMBL" id="KAK4709853.1"/>
    </source>
</evidence>
<proteinExistence type="predicted"/>
<dbReference type="InterPro" id="IPR012337">
    <property type="entry name" value="RNaseH-like_sf"/>
</dbReference>
<evidence type="ECO:0000313" key="3">
    <source>
        <dbReference type="Proteomes" id="UP001311915"/>
    </source>
</evidence>
<dbReference type="Proteomes" id="UP001311915">
    <property type="component" value="Unassembled WGS sequence"/>
</dbReference>